<evidence type="ECO:0000256" key="7">
    <source>
        <dbReference type="ARBA" id="ARBA00034325"/>
    </source>
</evidence>
<evidence type="ECO:0000313" key="11">
    <source>
        <dbReference type="EMBL" id="AIJ06182.1"/>
    </source>
</evidence>
<dbReference type="Pfam" id="PF03720">
    <property type="entry name" value="UDPG_MGDP_dh_C"/>
    <property type="match status" value="1"/>
</dbReference>
<dbReference type="InterPro" id="IPR001732">
    <property type="entry name" value="UDP-Glc/GDP-Man_DH_N"/>
</dbReference>
<dbReference type="Proteomes" id="UP000028781">
    <property type="component" value="Chromosome"/>
</dbReference>
<feature type="domain" description="UDP-glucose/GDP-mannose dehydrogenase C-terminal" evidence="10">
    <location>
        <begin position="311"/>
        <end position="408"/>
    </location>
</feature>
<dbReference type="InterPro" id="IPR008927">
    <property type="entry name" value="6-PGluconate_DH-like_C_sf"/>
</dbReference>
<keyword evidence="4" id="KW-0560">Oxidoreductase</keyword>
<evidence type="ECO:0000256" key="6">
    <source>
        <dbReference type="ARBA" id="ARBA00030172"/>
    </source>
</evidence>
<comment type="catalytic activity">
    <reaction evidence="8">
        <text>UDP-N-acetyl-alpha-D-mannosamine + 2 NAD(+) + H2O = UDP-N-acetyl-alpha-D-mannosaminouronate + 2 NADH + 3 H(+)</text>
        <dbReference type="Rhea" id="RHEA:25780"/>
        <dbReference type="ChEBI" id="CHEBI:15377"/>
        <dbReference type="ChEBI" id="CHEBI:15378"/>
        <dbReference type="ChEBI" id="CHEBI:57540"/>
        <dbReference type="ChEBI" id="CHEBI:57945"/>
        <dbReference type="ChEBI" id="CHEBI:68623"/>
        <dbReference type="ChEBI" id="CHEBI:70731"/>
        <dbReference type="EC" id="1.1.1.336"/>
    </reaction>
</comment>
<dbReference type="GO" id="GO:0000271">
    <property type="term" value="P:polysaccharide biosynthetic process"/>
    <property type="evidence" value="ECO:0007669"/>
    <property type="project" value="InterPro"/>
</dbReference>
<evidence type="ECO:0000313" key="12">
    <source>
        <dbReference type="Proteomes" id="UP000028781"/>
    </source>
</evidence>
<dbReference type="InterPro" id="IPR017476">
    <property type="entry name" value="UDP-Glc/GDP-Man"/>
</dbReference>
<keyword evidence="12" id="KW-1185">Reference proteome</keyword>
<accession>A0A076LH24</accession>
<dbReference type="HOGENOM" id="CLU_023810_3_2_2"/>
<dbReference type="InterPro" id="IPR036220">
    <property type="entry name" value="UDP-Glc/GDP-Man_DH_C_sf"/>
</dbReference>
<dbReference type="SUPFAM" id="SSF51735">
    <property type="entry name" value="NAD(P)-binding Rossmann-fold domains"/>
    <property type="match status" value="1"/>
</dbReference>
<dbReference type="InterPro" id="IPR014027">
    <property type="entry name" value="UDP-Glc/GDP-Man_DH_C"/>
</dbReference>
<dbReference type="Gene3D" id="3.40.50.720">
    <property type="entry name" value="NAD(P)-binding Rossmann-like Domain"/>
    <property type="match status" value="2"/>
</dbReference>
<dbReference type="GO" id="GO:0016628">
    <property type="term" value="F:oxidoreductase activity, acting on the CH-CH group of donors, NAD or NADP as acceptor"/>
    <property type="evidence" value="ECO:0007669"/>
    <property type="project" value="InterPro"/>
</dbReference>
<dbReference type="PANTHER" id="PTHR43491:SF2">
    <property type="entry name" value="UDP-N-ACETYL-D-MANNOSAMINE DEHYDROGENASE"/>
    <property type="match status" value="1"/>
</dbReference>
<evidence type="ECO:0000256" key="8">
    <source>
        <dbReference type="ARBA" id="ARBA00049130"/>
    </source>
</evidence>
<dbReference type="GeneID" id="24891968"/>
<evidence type="ECO:0000259" key="10">
    <source>
        <dbReference type="SMART" id="SM00984"/>
    </source>
</evidence>
<dbReference type="SUPFAM" id="SSF48179">
    <property type="entry name" value="6-phosphogluconate dehydrogenase C-terminal domain-like"/>
    <property type="match status" value="1"/>
</dbReference>
<evidence type="ECO:0000256" key="5">
    <source>
        <dbReference type="ARBA" id="ARBA00023027"/>
    </source>
</evidence>
<dbReference type="KEGG" id="mjh:JH146_1340"/>
<dbReference type="InterPro" id="IPR036291">
    <property type="entry name" value="NAD(P)-bd_dom_sf"/>
</dbReference>
<dbReference type="Pfam" id="PF00984">
    <property type="entry name" value="UDPG_MGDP_dh"/>
    <property type="match status" value="1"/>
</dbReference>
<evidence type="ECO:0000256" key="3">
    <source>
        <dbReference type="ARBA" id="ARBA00016796"/>
    </source>
</evidence>
<dbReference type="EMBL" id="CP009149">
    <property type="protein sequence ID" value="AIJ06182.1"/>
    <property type="molecule type" value="Genomic_DNA"/>
</dbReference>
<dbReference type="EC" id="1.1.1.336" evidence="2"/>
<dbReference type="InterPro" id="IPR014026">
    <property type="entry name" value="UDP-Glc/GDP-Man_DH_dimer"/>
</dbReference>
<dbReference type="PIRSF" id="PIRSF500136">
    <property type="entry name" value="UDP_ManNAc_DH"/>
    <property type="match status" value="1"/>
</dbReference>
<evidence type="ECO:0000256" key="2">
    <source>
        <dbReference type="ARBA" id="ARBA00012935"/>
    </source>
</evidence>
<gene>
    <name evidence="11" type="ORF">JH146_1340</name>
</gene>
<dbReference type="OrthoDB" id="372050at2157"/>
<evidence type="ECO:0000256" key="1">
    <source>
        <dbReference type="ARBA" id="ARBA00006601"/>
    </source>
</evidence>
<dbReference type="SMART" id="SM00984">
    <property type="entry name" value="UDPG_MGDP_dh_C"/>
    <property type="match status" value="1"/>
</dbReference>
<organism evidence="11 12">
    <name type="scientific">Methanocaldococcus bathoardescens</name>
    <dbReference type="NCBI Taxonomy" id="1301915"/>
    <lineage>
        <taxon>Archaea</taxon>
        <taxon>Methanobacteriati</taxon>
        <taxon>Methanobacteriota</taxon>
        <taxon>Methanomada group</taxon>
        <taxon>Methanococci</taxon>
        <taxon>Methanococcales</taxon>
        <taxon>Methanocaldococcaceae</taxon>
        <taxon>Methanocaldococcus</taxon>
    </lineage>
</organism>
<dbReference type="InterPro" id="IPR028359">
    <property type="entry name" value="UDP_ManNAc/GlcNAc_DH"/>
</dbReference>
<dbReference type="GO" id="GO:0051287">
    <property type="term" value="F:NAD binding"/>
    <property type="evidence" value="ECO:0007669"/>
    <property type="project" value="InterPro"/>
</dbReference>
<dbReference type="AlphaFoldDB" id="A0A076LH24"/>
<sequence>MIKVEKNGNGKRICVIGLGYIGLPTASMLAIHGFDVIGVDINEKRVKEIKELNFKTTEKDLMTLVKGAINSGNLKVQTKPDKADVFIICVPTPCVENKGEKKCDLSYLNKAIENIKPYLENGNLIIIESTIPPGTTDEIYKKLSKDKKIYLAHCPERVLPGNILKELVENDRVIGGVDEKSAEMAKEIYETFVTGKIYLTDAKTAEMVKLMENTYRDVNIALANEFAKICEEIGINVWEAIELANKHPRVNILKPGPGVGGHCISIDPWFIVEKSKNAKLIKTARELNDSMPLFVVEKIKNIIKKDNGKVAIFGVTYKGNVDDTRESPAEKVVGKLIDEGFEVKCYDKYARDFIFPLCSLDEAVDGADIIVVLAEHDEYKNFNEEGIKNIALKVKNKLILDTKNIINRELWEKGGFKVYVLGDGKNV</sequence>
<name>A0A076LH24_9EURY</name>
<dbReference type="GO" id="GO:0089714">
    <property type="term" value="F:UDP-N-acetyl-D-mannosamine dehydrogenase activity"/>
    <property type="evidence" value="ECO:0007669"/>
    <property type="project" value="UniProtKB-EC"/>
</dbReference>
<proteinExistence type="inferred from homology"/>
<dbReference type="PANTHER" id="PTHR43491">
    <property type="entry name" value="UDP-N-ACETYL-D-MANNOSAMINE DEHYDROGENASE"/>
    <property type="match status" value="1"/>
</dbReference>
<dbReference type="STRING" id="1301915.JH146_1340"/>
<dbReference type="RefSeq" id="WP_048202282.1">
    <property type="nucleotide sequence ID" value="NZ_CP009149.1"/>
</dbReference>
<dbReference type="NCBIfam" id="TIGR03026">
    <property type="entry name" value="NDP-sugDHase"/>
    <property type="match status" value="1"/>
</dbReference>
<keyword evidence="5" id="KW-0520">NAD</keyword>
<protein>
    <recommendedName>
        <fullName evidence="3">UDP-N-acetyl-D-mannosamine dehydrogenase</fullName>
        <ecNumber evidence="2">1.1.1.336</ecNumber>
    </recommendedName>
    <alternativeName>
        <fullName evidence="6">UDP-ManNAc 6-dehydrogenase</fullName>
    </alternativeName>
</protein>
<reference evidence="11 12" key="1">
    <citation type="journal article" date="2015" name="Int. J. Syst. Evol. Microbiol.">
        <title>M ethanocaldococcus bathoardescens sp. nov., a hyperthermophilic methanogen isolated from a volcanically active deep-sea hydrothermal vent.</title>
        <authorList>
            <person name="Stewart L.C."/>
            <person name="Jung J.H."/>
            <person name="Kim Y.T."/>
            <person name="Kwon S.W."/>
            <person name="Park C.S."/>
            <person name="Holden J.F."/>
        </authorList>
    </citation>
    <scope>NUCLEOTIDE SEQUENCE [LARGE SCALE GENOMIC DNA]</scope>
    <source>
        <strain evidence="11 12">JH146</strain>
    </source>
</reference>
<evidence type="ECO:0000256" key="9">
    <source>
        <dbReference type="PIRNR" id="PIRNR000124"/>
    </source>
</evidence>
<dbReference type="PIRSF" id="PIRSF000124">
    <property type="entry name" value="UDPglc_GDPman_dh"/>
    <property type="match status" value="1"/>
</dbReference>
<comment type="similarity">
    <text evidence="1 9">Belongs to the UDP-glucose/GDP-mannose dehydrogenase family.</text>
</comment>
<dbReference type="SUPFAM" id="SSF52413">
    <property type="entry name" value="UDP-glucose/GDP-mannose dehydrogenase C-terminal domain"/>
    <property type="match status" value="1"/>
</dbReference>
<dbReference type="Pfam" id="PF03721">
    <property type="entry name" value="UDPG_MGDP_dh_N"/>
    <property type="match status" value="1"/>
</dbReference>
<evidence type="ECO:0000256" key="4">
    <source>
        <dbReference type="ARBA" id="ARBA00023002"/>
    </source>
</evidence>
<comment type="subunit">
    <text evidence="7">Homotetramer; probably dimer of dimers.</text>
</comment>